<dbReference type="InterPro" id="IPR011990">
    <property type="entry name" value="TPR-like_helical_dom_sf"/>
</dbReference>
<feature type="repeat" description="TPR" evidence="5">
    <location>
        <begin position="77"/>
        <end position="110"/>
    </location>
</feature>
<gene>
    <name evidence="7" type="ORF">B0T17DRAFT_255845</name>
</gene>
<comment type="caution">
    <text evidence="7">The sequence shown here is derived from an EMBL/GenBank/DDBJ whole genome shotgun (WGS) entry which is preliminary data.</text>
</comment>
<dbReference type="InterPro" id="IPR019734">
    <property type="entry name" value="TPR_rpt"/>
</dbReference>
<dbReference type="AlphaFoldDB" id="A0AA39X0A7"/>
<protein>
    <recommendedName>
        <fullName evidence="6">MYND-type domain-containing protein</fullName>
    </recommendedName>
</protein>
<keyword evidence="2 4" id="KW-0863">Zinc-finger</keyword>
<dbReference type="Proteomes" id="UP001174934">
    <property type="component" value="Unassembled WGS sequence"/>
</dbReference>
<dbReference type="PROSITE" id="PS50005">
    <property type="entry name" value="TPR"/>
    <property type="match status" value="1"/>
</dbReference>
<keyword evidence="5" id="KW-0802">TPR repeat</keyword>
<organism evidence="7 8">
    <name type="scientific">Bombardia bombarda</name>
    <dbReference type="NCBI Taxonomy" id="252184"/>
    <lineage>
        <taxon>Eukaryota</taxon>
        <taxon>Fungi</taxon>
        <taxon>Dikarya</taxon>
        <taxon>Ascomycota</taxon>
        <taxon>Pezizomycotina</taxon>
        <taxon>Sordariomycetes</taxon>
        <taxon>Sordariomycetidae</taxon>
        <taxon>Sordariales</taxon>
        <taxon>Lasiosphaeriaceae</taxon>
        <taxon>Bombardia</taxon>
    </lineage>
</organism>
<dbReference type="PROSITE" id="PS50865">
    <property type="entry name" value="ZF_MYND_2"/>
    <property type="match status" value="1"/>
</dbReference>
<dbReference type="InterPro" id="IPR002893">
    <property type="entry name" value="Znf_MYND"/>
</dbReference>
<name>A0AA39X0A7_9PEZI</name>
<proteinExistence type="predicted"/>
<evidence type="ECO:0000256" key="2">
    <source>
        <dbReference type="ARBA" id="ARBA00022771"/>
    </source>
</evidence>
<sequence>MGPPTPDPRPIATTITLVDPATTQASVITAASTTAIALSNQASQLSASGLHAKAIRLHTQALALKLQAYGDDSVQAAVTYNSLGEDYLMTGQLDEAEFVLRRALRVRDDGDGGLGLGPRNDAAATRDNLAQVLEARGRGGVMCGNIQCATPGGAMMSKDELMVCGACKCVFYCSVDCQRQDWLDRHKPLCKAYLKSVKRSSVSTSGGETIRGVSIDV</sequence>
<evidence type="ECO:0000256" key="3">
    <source>
        <dbReference type="ARBA" id="ARBA00022833"/>
    </source>
</evidence>
<reference evidence="7" key="1">
    <citation type="submission" date="2023-06" db="EMBL/GenBank/DDBJ databases">
        <title>Genome-scale phylogeny and comparative genomics of the fungal order Sordariales.</title>
        <authorList>
            <consortium name="Lawrence Berkeley National Laboratory"/>
            <person name="Hensen N."/>
            <person name="Bonometti L."/>
            <person name="Westerberg I."/>
            <person name="Brannstrom I.O."/>
            <person name="Guillou S."/>
            <person name="Cros-Aarteil S."/>
            <person name="Calhoun S."/>
            <person name="Haridas S."/>
            <person name="Kuo A."/>
            <person name="Mondo S."/>
            <person name="Pangilinan J."/>
            <person name="Riley R."/>
            <person name="LaButti K."/>
            <person name="Andreopoulos B."/>
            <person name="Lipzen A."/>
            <person name="Chen C."/>
            <person name="Yanf M."/>
            <person name="Daum C."/>
            <person name="Ng V."/>
            <person name="Clum A."/>
            <person name="Steindorff A."/>
            <person name="Ohm R."/>
            <person name="Martin F."/>
            <person name="Silar P."/>
            <person name="Natvig D."/>
            <person name="Lalanne C."/>
            <person name="Gautier V."/>
            <person name="Ament-velasquez S.L."/>
            <person name="Kruys A."/>
            <person name="Hutchinson M.I."/>
            <person name="Powell A.J."/>
            <person name="Barry K."/>
            <person name="Miller A.N."/>
            <person name="Grigoriev I.V."/>
            <person name="Debuchy R."/>
            <person name="Gladieux P."/>
            <person name="Thoren M.H."/>
            <person name="Johannesson H."/>
        </authorList>
    </citation>
    <scope>NUCLEOTIDE SEQUENCE</scope>
    <source>
        <strain evidence="7">SMH3391-2</strain>
    </source>
</reference>
<dbReference type="SUPFAM" id="SSF144232">
    <property type="entry name" value="HIT/MYND zinc finger-like"/>
    <property type="match status" value="1"/>
</dbReference>
<dbReference type="Pfam" id="PF01753">
    <property type="entry name" value="zf-MYND"/>
    <property type="match status" value="1"/>
</dbReference>
<keyword evidence="8" id="KW-1185">Reference proteome</keyword>
<evidence type="ECO:0000313" key="8">
    <source>
        <dbReference type="Proteomes" id="UP001174934"/>
    </source>
</evidence>
<dbReference type="GO" id="GO:0008270">
    <property type="term" value="F:zinc ion binding"/>
    <property type="evidence" value="ECO:0007669"/>
    <property type="project" value="UniProtKB-KW"/>
</dbReference>
<keyword evidence="3" id="KW-0862">Zinc</keyword>
<evidence type="ECO:0000313" key="7">
    <source>
        <dbReference type="EMBL" id="KAK0624895.1"/>
    </source>
</evidence>
<dbReference type="SUPFAM" id="SSF48452">
    <property type="entry name" value="TPR-like"/>
    <property type="match status" value="1"/>
</dbReference>
<dbReference type="Pfam" id="PF13424">
    <property type="entry name" value="TPR_12"/>
    <property type="match status" value="1"/>
</dbReference>
<accession>A0AA39X0A7</accession>
<evidence type="ECO:0000256" key="1">
    <source>
        <dbReference type="ARBA" id="ARBA00022723"/>
    </source>
</evidence>
<feature type="domain" description="MYND-type" evidence="6">
    <location>
        <begin position="148"/>
        <end position="190"/>
    </location>
</feature>
<evidence type="ECO:0000256" key="5">
    <source>
        <dbReference type="PROSITE-ProRule" id="PRU00339"/>
    </source>
</evidence>
<keyword evidence="1" id="KW-0479">Metal-binding</keyword>
<dbReference type="Gene3D" id="6.10.140.2220">
    <property type="match status" value="1"/>
</dbReference>
<evidence type="ECO:0000259" key="6">
    <source>
        <dbReference type="PROSITE" id="PS50865"/>
    </source>
</evidence>
<dbReference type="EMBL" id="JAULSR010000003">
    <property type="protein sequence ID" value="KAK0624895.1"/>
    <property type="molecule type" value="Genomic_DNA"/>
</dbReference>
<evidence type="ECO:0000256" key="4">
    <source>
        <dbReference type="PROSITE-ProRule" id="PRU00134"/>
    </source>
</evidence>
<dbReference type="Gene3D" id="1.25.40.10">
    <property type="entry name" value="Tetratricopeptide repeat domain"/>
    <property type="match status" value="1"/>
</dbReference>
<dbReference type="SMART" id="SM00028">
    <property type="entry name" value="TPR"/>
    <property type="match status" value="2"/>
</dbReference>